<dbReference type="PANTHER" id="PTHR42754">
    <property type="entry name" value="ENDOGLUCANASE"/>
    <property type="match status" value="1"/>
</dbReference>
<evidence type="ECO:0000313" key="1">
    <source>
        <dbReference type="EMBL" id="MBT1685021.1"/>
    </source>
</evidence>
<dbReference type="Proteomes" id="UP001319180">
    <property type="component" value="Unassembled WGS sequence"/>
</dbReference>
<name>A0AAP2D473_9BACT</name>
<protein>
    <submittedName>
        <fullName evidence="1">Uncharacterized protein</fullName>
    </submittedName>
</protein>
<dbReference type="AlphaFoldDB" id="A0AAP2D473"/>
<dbReference type="EMBL" id="JAHESC010000001">
    <property type="protein sequence ID" value="MBT1685021.1"/>
    <property type="molecule type" value="Genomic_DNA"/>
</dbReference>
<organism evidence="1 2">
    <name type="scientific">Dawidia soli</name>
    <dbReference type="NCBI Taxonomy" id="2782352"/>
    <lineage>
        <taxon>Bacteria</taxon>
        <taxon>Pseudomonadati</taxon>
        <taxon>Bacteroidota</taxon>
        <taxon>Cytophagia</taxon>
        <taxon>Cytophagales</taxon>
        <taxon>Chryseotaleaceae</taxon>
        <taxon>Dawidia</taxon>
    </lineage>
</organism>
<sequence length="433" mass="46447">MRVRIILCGLGLYFWGCNNIEDASPSDRSTFMHFYEAPHNLYGVQAEPLADGYIIVGNELLANGNQNGYIIRTDSRGQRVADDVVLEGGSISDVKVTADGYYVIGDSIKSNLESGDVSVFDLVVYSARLFKLDLNGNIVKKLVIADRENATNMTDIHGGALTLNEQGQVVVLGTLRKAGAATTENPYLTVLEPQGLNTVWTRTYDVLERDYVNTRAVHVAPSGTIIWATALLRENQNFSRSFLGIPYIQENSTFENFAQFGEQTEQQLYAHDIQPAASATSGFGVIGTYATPTGANANMFFLRVTQTGGIIPGSERYFDGILSAENATVGEGDSQSEDTGDALTATRDGGFVLAGSMLTTPARGKGGKDIFLVKVDAFGNVLWNKILGGTGNETVSSIRETADGGLLLCGANEVSGLSSIFIIKTDANGELTQ</sequence>
<evidence type="ECO:0000313" key="2">
    <source>
        <dbReference type="Proteomes" id="UP001319180"/>
    </source>
</evidence>
<comment type="caution">
    <text evidence="1">The sequence shown here is derived from an EMBL/GenBank/DDBJ whole genome shotgun (WGS) entry which is preliminary data.</text>
</comment>
<keyword evidence="2" id="KW-1185">Reference proteome</keyword>
<proteinExistence type="predicted"/>
<dbReference type="RefSeq" id="WP_254088275.1">
    <property type="nucleotide sequence ID" value="NZ_JAHESC010000001.1"/>
</dbReference>
<dbReference type="InterPro" id="IPR011047">
    <property type="entry name" value="Quinoprotein_ADH-like_sf"/>
</dbReference>
<accession>A0AAP2D473</accession>
<dbReference type="PANTHER" id="PTHR42754:SF1">
    <property type="entry name" value="LIPOPROTEIN"/>
    <property type="match status" value="1"/>
</dbReference>
<reference evidence="1 2" key="1">
    <citation type="submission" date="2021-05" db="EMBL/GenBank/DDBJ databases">
        <title>A Polyphasic approach of four new species of the genus Ohtaekwangia: Ohtaekwangia histidinii sp. nov., Ohtaekwangia cretensis sp. nov., Ohtaekwangia indiensis sp. nov., Ohtaekwangia reichenbachii sp. nov. from diverse environment.</title>
        <authorList>
            <person name="Octaviana S."/>
        </authorList>
    </citation>
    <scope>NUCLEOTIDE SEQUENCE [LARGE SCALE GENOMIC DNA]</scope>
    <source>
        <strain evidence="1 2">PWU37</strain>
    </source>
</reference>
<dbReference type="SUPFAM" id="SSF50998">
    <property type="entry name" value="Quinoprotein alcohol dehydrogenase-like"/>
    <property type="match status" value="1"/>
</dbReference>
<gene>
    <name evidence="1" type="ORF">KK078_00560</name>
</gene>